<evidence type="ECO:0008006" key="5">
    <source>
        <dbReference type="Google" id="ProtNLM"/>
    </source>
</evidence>
<reference evidence="3 4" key="1">
    <citation type="journal article" date="2024" name="Science">
        <title>Giant polyketide synthase enzymes in the biosynthesis of giant marine polyether toxins.</title>
        <authorList>
            <person name="Fallon T.R."/>
            <person name="Shende V.V."/>
            <person name="Wierzbicki I.H."/>
            <person name="Pendleton A.L."/>
            <person name="Watervoot N.F."/>
            <person name="Auber R.P."/>
            <person name="Gonzalez D.J."/>
            <person name="Wisecaver J.H."/>
            <person name="Moore B.S."/>
        </authorList>
    </citation>
    <scope>NUCLEOTIDE SEQUENCE [LARGE SCALE GENOMIC DNA]</scope>
    <source>
        <strain evidence="3 4">12B1</strain>
    </source>
</reference>
<keyword evidence="2" id="KW-1133">Transmembrane helix</keyword>
<dbReference type="Proteomes" id="UP001515480">
    <property type="component" value="Unassembled WGS sequence"/>
</dbReference>
<comment type="caution">
    <text evidence="3">The sequence shown here is derived from an EMBL/GenBank/DDBJ whole genome shotgun (WGS) entry which is preliminary data.</text>
</comment>
<dbReference type="AlphaFoldDB" id="A0AB34K3C0"/>
<evidence type="ECO:0000313" key="3">
    <source>
        <dbReference type="EMBL" id="KAL1527591.1"/>
    </source>
</evidence>
<evidence type="ECO:0000256" key="2">
    <source>
        <dbReference type="SAM" id="Phobius"/>
    </source>
</evidence>
<accession>A0AB34K3C0</accession>
<feature type="transmembrane region" description="Helical" evidence="2">
    <location>
        <begin position="130"/>
        <end position="151"/>
    </location>
</feature>
<sequence>MAASAPAHAAAAPAPSELAPCSLDDSAPHCRRHAHHSVVRSSIKLAGKLLKSRNRIAHPGARRLDLRETAARFNFPSQRQVWVATADGQLVNSADGVRRAIPAYMLCVDLVFAAAFNSLSQMLVADLRQFHFFCALFLPIWWLWQHLNYLFNRFDPEDISSEILIIAFSSGLLAASQAAQTCSWSSPLIDANDVAGDAGCRYFVISFFALRVLLTLYTVYICWHVRQARRLLFREALYIMLLTPFIAFVAATQMSAYDPWFWPLWLAMVMLDNMVFVLLPVALAWLKESERCTRVVAFLEIQTPPNVSYMEARYERMVTIAIGTVVAGALKQLDQFNLLTLLECLFVPWVAFLIKVFYFDLSPGLASSNGIHATRVSTWRGAAWAYLHGPIIGSVLWVNASISGLISVAGADDADAASTRKWSFVGAFTSFVVLCSAQQALHQGSGKGHRRIGATRRKIMRLIFIGILCSFPLLPLSAPVFQLVAVLLLTLLTSIELWGRGFNIGGSSSSSQSKPQSQRATFRWTWWLSGKSNASTMNDEAPLAESESNHNTQHLSEIAQSASERERSFASEGEHAVDRRDGDGAEADEAHSNVSVERCDEAFTALEERERGDEITMSDSPRARNLDPPYLSHQSSASCLQRTSLEFGSNSFRRRVTPSEPGANCSPCSRDDRAPRG</sequence>
<feature type="transmembrane region" description="Helical" evidence="2">
    <location>
        <begin position="382"/>
        <end position="402"/>
    </location>
</feature>
<feature type="transmembrane region" description="Helical" evidence="2">
    <location>
        <begin position="201"/>
        <end position="223"/>
    </location>
</feature>
<feature type="compositionally biased region" description="Basic and acidic residues" evidence="1">
    <location>
        <begin position="563"/>
        <end position="595"/>
    </location>
</feature>
<feature type="region of interest" description="Disordered" evidence="1">
    <location>
        <begin position="649"/>
        <end position="677"/>
    </location>
</feature>
<feature type="transmembrane region" description="Helical" evidence="2">
    <location>
        <begin position="235"/>
        <end position="256"/>
    </location>
</feature>
<feature type="transmembrane region" description="Helical" evidence="2">
    <location>
        <begin position="262"/>
        <end position="286"/>
    </location>
</feature>
<organism evidence="3 4">
    <name type="scientific">Prymnesium parvum</name>
    <name type="common">Toxic golden alga</name>
    <dbReference type="NCBI Taxonomy" id="97485"/>
    <lineage>
        <taxon>Eukaryota</taxon>
        <taxon>Haptista</taxon>
        <taxon>Haptophyta</taxon>
        <taxon>Prymnesiophyceae</taxon>
        <taxon>Prymnesiales</taxon>
        <taxon>Prymnesiaceae</taxon>
        <taxon>Prymnesium</taxon>
    </lineage>
</organism>
<gene>
    <name evidence="3" type="ORF">AB1Y20_008978</name>
</gene>
<feature type="transmembrane region" description="Helical" evidence="2">
    <location>
        <begin position="462"/>
        <end position="492"/>
    </location>
</feature>
<keyword evidence="4" id="KW-1185">Reference proteome</keyword>
<keyword evidence="2" id="KW-0812">Transmembrane</keyword>
<protein>
    <recommendedName>
        <fullName evidence="5">Transmembrane protein 175</fullName>
    </recommendedName>
</protein>
<feature type="transmembrane region" description="Helical" evidence="2">
    <location>
        <begin position="339"/>
        <end position="361"/>
    </location>
</feature>
<evidence type="ECO:0000313" key="4">
    <source>
        <dbReference type="Proteomes" id="UP001515480"/>
    </source>
</evidence>
<keyword evidence="2" id="KW-0472">Membrane</keyword>
<dbReference type="InterPro" id="IPR010640">
    <property type="entry name" value="Low_temperature_requirement_A"/>
</dbReference>
<feature type="region of interest" description="Disordered" evidence="1">
    <location>
        <begin position="607"/>
        <end position="637"/>
    </location>
</feature>
<dbReference type="Pfam" id="PF06772">
    <property type="entry name" value="LtrA"/>
    <property type="match status" value="1"/>
</dbReference>
<feature type="region of interest" description="Disordered" evidence="1">
    <location>
        <begin position="536"/>
        <end position="595"/>
    </location>
</feature>
<dbReference type="PANTHER" id="PTHR36840">
    <property type="entry name" value="BLL5714 PROTEIN"/>
    <property type="match status" value="1"/>
</dbReference>
<proteinExistence type="predicted"/>
<name>A0AB34K3C0_PRYPA</name>
<dbReference type="PANTHER" id="PTHR36840:SF1">
    <property type="entry name" value="BLL5714 PROTEIN"/>
    <property type="match status" value="1"/>
</dbReference>
<dbReference type="EMBL" id="JBGBPQ010000002">
    <property type="protein sequence ID" value="KAL1527591.1"/>
    <property type="molecule type" value="Genomic_DNA"/>
</dbReference>
<evidence type="ECO:0000256" key="1">
    <source>
        <dbReference type="SAM" id="MobiDB-lite"/>
    </source>
</evidence>
<feature type="compositionally biased region" description="Polar residues" evidence="1">
    <location>
        <begin position="549"/>
        <end position="560"/>
    </location>
</feature>